<name>A0A6A4RT03_SCOMX</name>
<comment type="caution">
    <text evidence="1">The sequence shown here is derived from an EMBL/GenBank/DDBJ whole genome shotgun (WGS) entry which is preliminary data.</text>
</comment>
<evidence type="ECO:0000313" key="2">
    <source>
        <dbReference type="Proteomes" id="UP000438429"/>
    </source>
</evidence>
<dbReference type="AlphaFoldDB" id="A0A6A4RT03"/>
<sequence>MLVRGVKTKIALYCDTVFSLESVHERRTALTVLVSQLAANVTLTAAMLVEEERGAFTMTMSPRCSYSCSLLLVVTSYEC</sequence>
<reference evidence="1 2" key="1">
    <citation type="submission" date="2019-06" db="EMBL/GenBank/DDBJ databases">
        <title>Draft genomes of female and male turbot (Scophthalmus maximus).</title>
        <authorList>
            <person name="Xu H."/>
            <person name="Xu X.-W."/>
            <person name="Shao C."/>
            <person name="Chen S."/>
        </authorList>
    </citation>
    <scope>NUCLEOTIDE SEQUENCE [LARGE SCALE GENOMIC DNA]</scope>
    <source>
        <strain evidence="1">Ysfricsl-2016a</strain>
        <tissue evidence="1">Blood</tissue>
    </source>
</reference>
<evidence type="ECO:0000313" key="1">
    <source>
        <dbReference type="EMBL" id="KAF0022142.1"/>
    </source>
</evidence>
<protein>
    <submittedName>
        <fullName evidence="1">Uncharacterized protein</fullName>
    </submittedName>
</protein>
<proteinExistence type="predicted"/>
<organism evidence="1 2">
    <name type="scientific">Scophthalmus maximus</name>
    <name type="common">Turbot</name>
    <name type="synonym">Psetta maxima</name>
    <dbReference type="NCBI Taxonomy" id="52904"/>
    <lineage>
        <taxon>Eukaryota</taxon>
        <taxon>Metazoa</taxon>
        <taxon>Chordata</taxon>
        <taxon>Craniata</taxon>
        <taxon>Vertebrata</taxon>
        <taxon>Euteleostomi</taxon>
        <taxon>Actinopterygii</taxon>
        <taxon>Neopterygii</taxon>
        <taxon>Teleostei</taxon>
        <taxon>Neoteleostei</taxon>
        <taxon>Acanthomorphata</taxon>
        <taxon>Carangaria</taxon>
        <taxon>Pleuronectiformes</taxon>
        <taxon>Pleuronectoidei</taxon>
        <taxon>Scophthalmidae</taxon>
        <taxon>Scophthalmus</taxon>
    </lineage>
</organism>
<dbReference type="EMBL" id="VEVO01000083">
    <property type="protein sequence ID" value="KAF0022142.1"/>
    <property type="molecule type" value="Genomic_DNA"/>
</dbReference>
<gene>
    <name evidence="1" type="ORF">F2P81_025603</name>
</gene>
<accession>A0A6A4RT03</accession>
<dbReference type="Proteomes" id="UP000438429">
    <property type="component" value="Unassembled WGS sequence"/>
</dbReference>